<dbReference type="OrthoDB" id="9813091at2"/>
<dbReference type="Gene3D" id="2.60.120.1440">
    <property type="match status" value="1"/>
</dbReference>
<dbReference type="Gene3D" id="3.10.350.10">
    <property type="entry name" value="LysM domain"/>
    <property type="match status" value="1"/>
</dbReference>
<feature type="domain" description="LysM" evidence="4">
    <location>
        <begin position="40"/>
        <end position="87"/>
    </location>
</feature>
<dbReference type="RefSeq" id="WP_132258180.1">
    <property type="nucleotide sequence ID" value="NZ_SLZQ01000004.1"/>
</dbReference>
<evidence type="ECO:0000313" key="5">
    <source>
        <dbReference type="EMBL" id="TCS37221.1"/>
    </source>
</evidence>
<accession>A0A4R3HY59</accession>
<dbReference type="Pfam" id="PF01476">
    <property type="entry name" value="LysM"/>
    <property type="match status" value="1"/>
</dbReference>
<dbReference type="PROSITE" id="PS51782">
    <property type="entry name" value="LYSM"/>
    <property type="match status" value="1"/>
</dbReference>
<dbReference type="PIRSF" id="PIRSF029644">
    <property type="entry name" value="UCP029644"/>
    <property type="match status" value="1"/>
</dbReference>
<protein>
    <submittedName>
        <fullName evidence="5">FecR family protein</fullName>
    </submittedName>
</protein>
<sequence length="466" mass="49534">MRTVVLRFFLMLFLASGLPAIAAPANASGAEPITVNRASIVYATRAGDTLMSIAERFTTRIDNWTALSKVNNIGSDTAIPIGTPITIPADLLQDEPSEARVIALSGSITANTQEGQPLLLGLGAKITEGMQIDTGNNSFLTLELPDQSRISLPSNSRIRVAKLRMARYTKSPRTEILLLNGKVESRVAPLEQNKGKFEVRTPMAVAGVRGTQFRVGISANGTATEVLSGKVEVGRPNGRDGQMINAGQGNITNGKAVGKPVDLPPTPQLASAPTRQEQSGAQFVLTPVPGAQAYHVQIATDQEAKNILLEGHAKDTRLRLDGLPNGSYYARVSAIDRLGLEGPASTHAFTIGSAPPAVSGPLPASPTVEAGEARQLALRWSGAPGQQFTVQVARDPAFSWLVYTNKTSVPEARFPRPPFGTYYARVQVNHPDGSASPYSLAQPFVVTDQWIIHDGNPISAKNAAAR</sequence>
<dbReference type="Pfam" id="PF04773">
    <property type="entry name" value="FecR"/>
    <property type="match status" value="1"/>
</dbReference>
<keyword evidence="2" id="KW-0732">Signal</keyword>
<dbReference type="InterPro" id="IPR013783">
    <property type="entry name" value="Ig-like_fold"/>
</dbReference>
<evidence type="ECO:0000313" key="6">
    <source>
        <dbReference type="Proteomes" id="UP000295382"/>
    </source>
</evidence>
<dbReference type="InterPro" id="IPR006860">
    <property type="entry name" value="FecR"/>
</dbReference>
<feature type="signal peptide" evidence="2">
    <location>
        <begin position="1"/>
        <end position="22"/>
    </location>
</feature>
<evidence type="ECO:0000256" key="1">
    <source>
        <dbReference type="SAM" id="MobiDB-lite"/>
    </source>
</evidence>
<feature type="chain" id="PRO_5020222306" evidence="2">
    <location>
        <begin position="23"/>
        <end position="466"/>
    </location>
</feature>
<dbReference type="Gene3D" id="2.60.40.10">
    <property type="entry name" value="Immunoglobulins"/>
    <property type="match status" value="2"/>
</dbReference>
<dbReference type="EMBL" id="SLZQ01000004">
    <property type="protein sequence ID" value="TCS37221.1"/>
    <property type="molecule type" value="Genomic_DNA"/>
</dbReference>
<evidence type="ECO:0000259" key="4">
    <source>
        <dbReference type="PROSITE" id="PS51782"/>
    </source>
</evidence>
<dbReference type="CDD" id="cd00118">
    <property type="entry name" value="LysM"/>
    <property type="match status" value="1"/>
</dbReference>
<dbReference type="Proteomes" id="UP000295382">
    <property type="component" value="Unassembled WGS sequence"/>
</dbReference>
<keyword evidence="6" id="KW-1185">Reference proteome</keyword>
<feature type="region of interest" description="Disordered" evidence="1">
    <location>
        <begin position="235"/>
        <end position="255"/>
    </location>
</feature>
<dbReference type="PANTHER" id="PTHR38731:SF1">
    <property type="entry name" value="FECR PROTEIN DOMAIN-CONTAINING PROTEIN"/>
    <property type="match status" value="1"/>
</dbReference>
<comment type="caution">
    <text evidence="5">The sequence shown here is derived from an EMBL/GenBank/DDBJ whole genome shotgun (WGS) entry which is preliminary data.</text>
</comment>
<dbReference type="PROSITE" id="PS50853">
    <property type="entry name" value="FN3"/>
    <property type="match status" value="1"/>
</dbReference>
<dbReference type="InterPro" id="IPR018392">
    <property type="entry name" value="LysM"/>
</dbReference>
<feature type="domain" description="Fibronectin type-III" evidence="3">
    <location>
        <begin position="362"/>
        <end position="450"/>
    </location>
</feature>
<dbReference type="InterPro" id="IPR003961">
    <property type="entry name" value="FN3_dom"/>
</dbReference>
<organism evidence="5 6">
    <name type="scientific">Paucimonas lemoignei</name>
    <name type="common">Pseudomonas lemoignei</name>
    <dbReference type="NCBI Taxonomy" id="29443"/>
    <lineage>
        <taxon>Bacteria</taxon>
        <taxon>Pseudomonadati</taxon>
        <taxon>Pseudomonadota</taxon>
        <taxon>Betaproteobacteria</taxon>
        <taxon>Burkholderiales</taxon>
        <taxon>Burkholderiaceae</taxon>
        <taxon>Paucimonas</taxon>
    </lineage>
</organism>
<evidence type="ECO:0000259" key="3">
    <source>
        <dbReference type="PROSITE" id="PS50853"/>
    </source>
</evidence>
<dbReference type="InterPro" id="IPR036779">
    <property type="entry name" value="LysM_dom_sf"/>
</dbReference>
<dbReference type="PANTHER" id="PTHR38731">
    <property type="entry name" value="LIPL45-RELATED LIPOPROTEIN-RELATED"/>
    <property type="match status" value="1"/>
</dbReference>
<evidence type="ECO:0000256" key="2">
    <source>
        <dbReference type="SAM" id="SignalP"/>
    </source>
</evidence>
<name>A0A4R3HY59_PAULE</name>
<reference evidence="5 6" key="1">
    <citation type="submission" date="2019-03" db="EMBL/GenBank/DDBJ databases">
        <title>Genomic Encyclopedia of Type Strains, Phase IV (KMG-IV): sequencing the most valuable type-strain genomes for metagenomic binning, comparative biology and taxonomic classification.</title>
        <authorList>
            <person name="Goeker M."/>
        </authorList>
    </citation>
    <scope>NUCLEOTIDE SEQUENCE [LARGE SCALE GENOMIC DNA]</scope>
    <source>
        <strain evidence="5 6">DSM 7445</strain>
    </source>
</reference>
<gene>
    <name evidence="5" type="ORF">EDC30_10419</name>
</gene>
<proteinExistence type="predicted"/>
<dbReference type="InterPro" id="IPR016930">
    <property type="entry name" value="UCP029644"/>
</dbReference>
<dbReference type="AlphaFoldDB" id="A0A4R3HY59"/>